<dbReference type="InterPro" id="IPR011598">
    <property type="entry name" value="bHLH_dom"/>
</dbReference>
<comment type="subcellular location">
    <subcellularLocation>
        <location evidence="1">Nucleus</location>
    </subcellularLocation>
</comment>
<evidence type="ECO:0000313" key="7">
    <source>
        <dbReference type="EMBL" id="PIA35823.1"/>
    </source>
</evidence>
<dbReference type="InterPro" id="IPR024097">
    <property type="entry name" value="bHLH_ZIP_TF"/>
</dbReference>
<feature type="compositionally biased region" description="Polar residues" evidence="5">
    <location>
        <begin position="244"/>
        <end position="257"/>
    </location>
</feature>
<keyword evidence="3" id="KW-0804">Transcription</keyword>
<evidence type="ECO:0000256" key="5">
    <source>
        <dbReference type="SAM" id="MobiDB-lite"/>
    </source>
</evidence>
<feature type="compositionally biased region" description="Polar residues" evidence="5">
    <location>
        <begin position="9"/>
        <end position="24"/>
    </location>
</feature>
<dbReference type="SMART" id="SM00353">
    <property type="entry name" value="HLH"/>
    <property type="match status" value="1"/>
</dbReference>
<dbReference type="FunCoup" id="A0A2G5CX33">
    <property type="interactions" value="118"/>
</dbReference>
<dbReference type="Pfam" id="PF00010">
    <property type="entry name" value="HLH"/>
    <property type="match status" value="1"/>
</dbReference>
<feature type="domain" description="BHLH" evidence="6">
    <location>
        <begin position="376"/>
        <end position="426"/>
    </location>
</feature>
<organism evidence="7 8">
    <name type="scientific">Aquilegia coerulea</name>
    <name type="common">Rocky mountain columbine</name>
    <dbReference type="NCBI Taxonomy" id="218851"/>
    <lineage>
        <taxon>Eukaryota</taxon>
        <taxon>Viridiplantae</taxon>
        <taxon>Streptophyta</taxon>
        <taxon>Embryophyta</taxon>
        <taxon>Tracheophyta</taxon>
        <taxon>Spermatophyta</taxon>
        <taxon>Magnoliopsida</taxon>
        <taxon>Ranunculales</taxon>
        <taxon>Ranunculaceae</taxon>
        <taxon>Thalictroideae</taxon>
        <taxon>Aquilegia</taxon>
    </lineage>
</organism>
<feature type="compositionally biased region" description="Basic and acidic residues" evidence="5">
    <location>
        <begin position="348"/>
        <end position="367"/>
    </location>
</feature>
<name>A0A2G5CX33_AQUCA</name>
<dbReference type="GO" id="GO:0003700">
    <property type="term" value="F:DNA-binding transcription factor activity"/>
    <property type="evidence" value="ECO:0007669"/>
    <property type="project" value="TreeGrafter"/>
</dbReference>
<dbReference type="PROSITE" id="PS50888">
    <property type="entry name" value="BHLH"/>
    <property type="match status" value="1"/>
</dbReference>
<gene>
    <name evidence="7" type="ORF">AQUCO_03400013v1</name>
</gene>
<keyword evidence="4" id="KW-0539">Nucleus</keyword>
<dbReference type="CDD" id="cd18919">
    <property type="entry name" value="bHLH_AtBPE_like"/>
    <property type="match status" value="1"/>
</dbReference>
<dbReference type="Gene3D" id="4.10.280.10">
    <property type="entry name" value="Helix-loop-helix DNA-binding domain"/>
    <property type="match status" value="1"/>
</dbReference>
<keyword evidence="2" id="KW-0805">Transcription regulation</keyword>
<dbReference type="InParanoid" id="A0A2G5CX33"/>
<sequence length="574" mass="63123">MEKEFFGNANATSPSPHLSYRPSISISSPQDMEIQANDRLPNCFLNLNWENSMDHGVHFDSALSSFVSSPAASNSRGASESVVIRELIGRLGSICNSNDISTQQSQTLNYMGEGNNSTNTSCYSTPLNSPPKLNNLSMLDHQLPMPNHPGLAPFSTDPGFAERAARYSCFGTKSLGGLMGQFGFNDLEMPQRSTRLVENGKLSRVSSSHSLKATGSLMNAQEQERLEEQMRSIPASVSDRRFTNKLSRSSSPDNAEFNNAAFEKPLASESIQIEEANMKSVNDVNARKRKTAPKSKAKDITSLSSSSKDAKEATDDDKSNGKRSKSNDTNGNEKASAKAKGEPNSGDGAKKQNKDTPKPSPEPPKDYIHVRARRGQATDSHSLAERVRREKISERMKFLQDLVPGCNKVTGKALMLDEIINYVQSLQRQVEFLSMKLATVNPRLDFNMEATLTKDLLQSRESLSQAMYQLNSSVSAFHYGHQGEGTPVQREISNRTETQSSMNPLGPTLQRNTSLELPPLDGFGEAAAHFANFWEDDLQSVVQMGFNQNQSQESGFEIHSFQGSLSTANMKVEL</sequence>
<feature type="region of interest" description="Disordered" evidence="5">
    <location>
        <begin position="222"/>
        <end position="258"/>
    </location>
</feature>
<dbReference type="Proteomes" id="UP000230069">
    <property type="component" value="Unassembled WGS sequence"/>
</dbReference>
<dbReference type="AlphaFoldDB" id="A0A2G5CX33"/>
<evidence type="ECO:0000256" key="4">
    <source>
        <dbReference type="ARBA" id="ARBA00023242"/>
    </source>
</evidence>
<accession>A0A2G5CX33</accession>
<dbReference type="PANTHER" id="PTHR12565:SF184">
    <property type="entry name" value="BHLH TRANSCRIPTION FACTOR"/>
    <property type="match status" value="1"/>
</dbReference>
<dbReference type="InterPro" id="IPR036638">
    <property type="entry name" value="HLH_DNA-bd_sf"/>
</dbReference>
<evidence type="ECO:0000256" key="3">
    <source>
        <dbReference type="ARBA" id="ARBA00023163"/>
    </source>
</evidence>
<feature type="region of interest" description="Disordered" evidence="5">
    <location>
        <begin position="1"/>
        <end position="24"/>
    </location>
</feature>
<dbReference type="GO" id="GO:0046983">
    <property type="term" value="F:protein dimerization activity"/>
    <property type="evidence" value="ECO:0007669"/>
    <property type="project" value="InterPro"/>
</dbReference>
<evidence type="ECO:0000256" key="2">
    <source>
        <dbReference type="ARBA" id="ARBA00023015"/>
    </source>
</evidence>
<evidence type="ECO:0000256" key="1">
    <source>
        <dbReference type="ARBA" id="ARBA00004123"/>
    </source>
</evidence>
<evidence type="ECO:0000313" key="8">
    <source>
        <dbReference type="Proteomes" id="UP000230069"/>
    </source>
</evidence>
<dbReference type="STRING" id="218851.A0A2G5CX33"/>
<dbReference type="EMBL" id="KZ305051">
    <property type="protein sequence ID" value="PIA35823.1"/>
    <property type="molecule type" value="Genomic_DNA"/>
</dbReference>
<dbReference type="GO" id="GO:0005634">
    <property type="term" value="C:nucleus"/>
    <property type="evidence" value="ECO:0007669"/>
    <property type="project" value="UniProtKB-SubCell"/>
</dbReference>
<protein>
    <recommendedName>
        <fullName evidence="6">BHLH domain-containing protein</fullName>
    </recommendedName>
</protein>
<dbReference type="PANTHER" id="PTHR12565">
    <property type="entry name" value="STEROL REGULATORY ELEMENT-BINDING PROTEIN"/>
    <property type="match status" value="1"/>
</dbReference>
<reference evidence="7 8" key="1">
    <citation type="submission" date="2017-09" db="EMBL/GenBank/DDBJ databases">
        <title>WGS assembly of Aquilegia coerulea Goldsmith.</title>
        <authorList>
            <person name="Hodges S."/>
            <person name="Kramer E."/>
            <person name="Nordborg M."/>
            <person name="Tomkins J."/>
            <person name="Borevitz J."/>
            <person name="Derieg N."/>
            <person name="Yan J."/>
            <person name="Mihaltcheva S."/>
            <person name="Hayes R.D."/>
            <person name="Rokhsar D."/>
        </authorList>
    </citation>
    <scope>NUCLEOTIDE SEQUENCE [LARGE SCALE GENOMIC DNA]</scope>
    <source>
        <strain evidence="8">cv. Goldsmith</strain>
    </source>
</reference>
<feature type="region of interest" description="Disordered" evidence="5">
    <location>
        <begin position="282"/>
        <end position="367"/>
    </location>
</feature>
<evidence type="ECO:0000259" key="6">
    <source>
        <dbReference type="PROSITE" id="PS50888"/>
    </source>
</evidence>
<dbReference type="FunFam" id="4.10.280.10:FF:000002">
    <property type="entry name" value="Basic helix-loop-helix transcription factor"/>
    <property type="match status" value="1"/>
</dbReference>
<dbReference type="OrthoDB" id="775589at2759"/>
<dbReference type="SUPFAM" id="SSF47459">
    <property type="entry name" value="HLH, helix-loop-helix DNA-binding domain"/>
    <property type="match status" value="1"/>
</dbReference>
<keyword evidence="8" id="KW-1185">Reference proteome</keyword>
<proteinExistence type="predicted"/>
<feature type="compositionally biased region" description="Basic and acidic residues" evidence="5">
    <location>
        <begin position="308"/>
        <end position="320"/>
    </location>
</feature>